<dbReference type="OrthoDB" id="3056056at2759"/>
<evidence type="ECO:0000313" key="3">
    <source>
        <dbReference type="Proteomes" id="UP000565441"/>
    </source>
</evidence>
<gene>
    <name evidence="2" type="ORF">D9615_007531</name>
</gene>
<dbReference type="EMBL" id="JAACJP010000021">
    <property type="protein sequence ID" value="KAF5378203.1"/>
    <property type="molecule type" value="Genomic_DNA"/>
</dbReference>
<evidence type="ECO:0000256" key="1">
    <source>
        <dbReference type="SAM" id="Coils"/>
    </source>
</evidence>
<reference evidence="2 3" key="1">
    <citation type="journal article" date="2020" name="ISME J.">
        <title>Uncovering the hidden diversity of litter-decomposition mechanisms in mushroom-forming fungi.</title>
        <authorList>
            <person name="Floudas D."/>
            <person name="Bentzer J."/>
            <person name="Ahren D."/>
            <person name="Johansson T."/>
            <person name="Persson P."/>
            <person name="Tunlid A."/>
        </authorList>
    </citation>
    <scope>NUCLEOTIDE SEQUENCE [LARGE SCALE GENOMIC DNA]</scope>
    <source>
        <strain evidence="2 3">CBS 661.87</strain>
    </source>
</reference>
<name>A0A8H5M275_9AGAR</name>
<dbReference type="Proteomes" id="UP000565441">
    <property type="component" value="Unassembled WGS sequence"/>
</dbReference>
<accession>A0A8H5M275</accession>
<protein>
    <submittedName>
        <fullName evidence="2">Uncharacterized protein</fullName>
    </submittedName>
</protein>
<keyword evidence="3" id="KW-1185">Reference proteome</keyword>
<evidence type="ECO:0000313" key="2">
    <source>
        <dbReference type="EMBL" id="KAF5378203.1"/>
    </source>
</evidence>
<keyword evidence="1" id="KW-0175">Coiled coil</keyword>
<feature type="coiled-coil region" evidence="1">
    <location>
        <begin position="103"/>
        <end position="137"/>
    </location>
</feature>
<comment type="caution">
    <text evidence="2">The sequence shown here is derived from an EMBL/GenBank/DDBJ whole genome shotgun (WGS) entry which is preliminary data.</text>
</comment>
<proteinExistence type="predicted"/>
<dbReference type="AlphaFoldDB" id="A0A8H5M275"/>
<sequence>MADPLSSPTTPQGFELLDFHSLGKVTTKTFERLAPFSQLQNPSSHDAGPAVIKVVNKIKTYLDAIDTSIQVVHSAYQMSKLAATLWDEAALARGVRVEEKRSRQQQQQRLEDLVTLADEAHENAKKADGVLRQVEQDFYRIAASTKDVDATVQVPVDPALRASTSTFSFLPSTHLKSQFLLFMSTAKTIKKSLKDVGSDLVANLHVLAEFARQTDDMAAWCGWIKASIIALDGTVVPPQDNTVAVDANAVRARWAKVRADCLVYHSMIAEVQDRYAAMLPRSTTLWQVAMREANNPNYKNNKRESDSGARGLGDKAGGGVARKMVNLFRDAVGHLSCHACHGGFV</sequence>
<organism evidence="2 3">
    <name type="scientific">Tricholomella constricta</name>
    <dbReference type="NCBI Taxonomy" id="117010"/>
    <lineage>
        <taxon>Eukaryota</taxon>
        <taxon>Fungi</taxon>
        <taxon>Dikarya</taxon>
        <taxon>Basidiomycota</taxon>
        <taxon>Agaricomycotina</taxon>
        <taxon>Agaricomycetes</taxon>
        <taxon>Agaricomycetidae</taxon>
        <taxon>Agaricales</taxon>
        <taxon>Tricholomatineae</taxon>
        <taxon>Lyophyllaceae</taxon>
        <taxon>Tricholomella</taxon>
    </lineage>
</organism>